<proteinExistence type="predicted"/>
<reference evidence="1" key="1">
    <citation type="submission" date="2020-04" db="EMBL/GenBank/DDBJ databases">
        <authorList>
            <person name="Alioto T."/>
            <person name="Alioto T."/>
            <person name="Gomez Garrido J."/>
        </authorList>
    </citation>
    <scope>NUCLEOTIDE SEQUENCE</scope>
    <source>
        <strain evidence="1">A484AB</strain>
    </source>
</reference>
<gene>
    <name evidence="1" type="ORF">PACLA_8A039557</name>
</gene>
<dbReference type="EMBL" id="CACRXK020015325">
    <property type="protein sequence ID" value="CAB4028213.1"/>
    <property type="molecule type" value="Genomic_DNA"/>
</dbReference>
<evidence type="ECO:0000313" key="2">
    <source>
        <dbReference type="Proteomes" id="UP001152795"/>
    </source>
</evidence>
<dbReference type="OrthoDB" id="8436363at2759"/>
<sequence>MLDITENGYLDLNMLDISPVDCKGLFDFLVHVRELKKLDISQNHLTDQAVLELCKFLRNSILGKLDISHNYITDKGLEMLGDALSEETCGLHYLEIGWCYKATSNGYNKLYDTLRKAGFDITTMALTGSNNIVQYTMQKPLPYADNCYNTKF</sequence>
<dbReference type="Pfam" id="PF13516">
    <property type="entry name" value="LRR_6"/>
    <property type="match status" value="2"/>
</dbReference>
<dbReference type="InterPro" id="IPR001611">
    <property type="entry name" value="Leu-rich_rpt"/>
</dbReference>
<dbReference type="Proteomes" id="UP001152795">
    <property type="component" value="Unassembled WGS sequence"/>
</dbReference>
<dbReference type="Gene3D" id="3.80.10.10">
    <property type="entry name" value="Ribonuclease Inhibitor"/>
    <property type="match status" value="1"/>
</dbReference>
<organism evidence="1 2">
    <name type="scientific">Paramuricea clavata</name>
    <name type="common">Red gorgonian</name>
    <name type="synonym">Violescent sea-whip</name>
    <dbReference type="NCBI Taxonomy" id="317549"/>
    <lineage>
        <taxon>Eukaryota</taxon>
        <taxon>Metazoa</taxon>
        <taxon>Cnidaria</taxon>
        <taxon>Anthozoa</taxon>
        <taxon>Octocorallia</taxon>
        <taxon>Malacalcyonacea</taxon>
        <taxon>Plexauridae</taxon>
        <taxon>Paramuricea</taxon>
    </lineage>
</organism>
<protein>
    <submittedName>
        <fullName evidence="1">NACHT, LRR and PYD domains-containing 3-like</fullName>
    </submittedName>
</protein>
<dbReference type="AlphaFoldDB" id="A0A7D9L803"/>
<comment type="caution">
    <text evidence="1">The sequence shown here is derived from an EMBL/GenBank/DDBJ whole genome shotgun (WGS) entry which is preliminary data.</text>
</comment>
<keyword evidence="2" id="KW-1185">Reference proteome</keyword>
<name>A0A7D9L803_PARCT</name>
<evidence type="ECO:0000313" key="1">
    <source>
        <dbReference type="EMBL" id="CAB4028213.1"/>
    </source>
</evidence>
<dbReference type="PROSITE" id="PS51450">
    <property type="entry name" value="LRR"/>
    <property type="match status" value="1"/>
</dbReference>
<dbReference type="SUPFAM" id="SSF52047">
    <property type="entry name" value="RNI-like"/>
    <property type="match status" value="1"/>
</dbReference>
<dbReference type="InterPro" id="IPR032675">
    <property type="entry name" value="LRR_dom_sf"/>
</dbReference>
<accession>A0A7D9L803</accession>
<dbReference type="SMART" id="SM00368">
    <property type="entry name" value="LRR_RI"/>
    <property type="match status" value="2"/>
</dbReference>